<evidence type="ECO:0000256" key="7">
    <source>
        <dbReference type="HAMAP-Rule" id="MF_00044"/>
    </source>
</evidence>
<dbReference type="HAMAP" id="MF_00044">
    <property type="entry name" value="Asp_tRNA_synth_type1"/>
    <property type="match status" value="1"/>
</dbReference>
<dbReference type="EC" id="6.1.1.23" evidence="7"/>
<dbReference type="CDD" id="cd00777">
    <property type="entry name" value="AspRS_core"/>
    <property type="match status" value="1"/>
</dbReference>
<evidence type="ECO:0000259" key="8">
    <source>
        <dbReference type="PROSITE" id="PS50862"/>
    </source>
</evidence>
<feature type="binding site" evidence="7">
    <location>
        <position position="490"/>
    </location>
    <ligand>
        <name>ATP</name>
        <dbReference type="ChEBI" id="CHEBI:30616"/>
    </ligand>
</feature>
<keyword evidence="6 7" id="KW-0030">Aminoacyl-tRNA synthetase</keyword>
<dbReference type="InterPro" id="IPR006195">
    <property type="entry name" value="aa-tRNA-synth_II"/>
</dbReference>
<organism evidence="9 10">
    <name type="scientific">Anaerosporobacter mobilis DSM 15930</name>
    <dbReference type="NCBI Taxonomy" id="1120996"/>
    <lineage>
        <taxon>Bacteria</taxon>
        <taxon>Bacillati</taxon>
        <taxon>Bacillota</taxon>
        <taxon>Clostridia</taxon>
        <taxon>Lachnospirales</taxon>
        <taxon>Lachnospiraceae</taxon>
        <taxon>Anaerosporobacter</taxon>
    </lineage>
</organism>
<feature type="binding site" evidence="7">
    <location>
        <position position="228"/>
    </location>
    <ligand>
        <name>L-aspartate</name>
        <dbReference type="ChEBI" id="CHEBI:29991"/>
    </ligand>
</feature>
<dbReference type="InterPro" id="IPR045864">
    <property type="entry name" value="aa-tRNA-synth_II/BPL/LPL"/>
</dbReference>
<dbReference type="InterPro" id="IPR004364">
    <property type="entry name" value="Aa-tRNA-synt_II"/>
</dbReference>
<feature type="binding site" evidence="7">
    <location>
        <position position="182"/>
    </location>
    <ligand>
        <name>L-aspartate</name>
        <dbReference type="ChEBI" id="CHEBI:29991"/>
    </ligand>
</feature>
<comment type="similarity">
    <text evidence="1 7">Belongs to the class-II aminoacyl-tRNA synthetase family. Type 1 subfamily.</text>
</comment>
<dbReference type="InterPro" id="IPR002312">
    <property type="entry name" value="Asp/Asn-tRNA-synth_IIb"/>
</dbReference>
<dbReference type="RefSeq" id="WP_073289481.1">
    <property type="nucleotide sequence ID" value="NZ_FRCP01000017.1"/>
</dbReference>
<evidence type="ECO:0000256" key="1">
    <source>
        <dbReference type="ARBA" id="ARBA00006303"/>
    </source>
</evidence>
<dbReference type="Proteomes" id="UP000184038">
    <property type="component" value="Unassembled WGS sequence"/>
</dbReference>
<sequence length="605" mass="68054">MAESMRGLSRTHRCTEVSKANIGETVTVMGWVQKRRNLGSLIFVDLRDRSGLLQIVFDENDIGTDGFDKAGKLRSEFVIAVVGKVEARSGAVNENMATGGIEIRATELRVLSEAETPPFPIEEESNTKEDLRLKYRYLDLRRPDLQRNLIMRSNVATLTRQFLAEEGFLEIETPMLTKSTPEGARDYLVPSRVHPGNFYALPQSPQLFKQLLMCSGYDRYFQIVKCFRDEDLRADRQPEFTQIDIELSFVDVDDVIAVNERLLQKMFKETIGIDVQLPIRRMTYAEAMDRFGSDKPDLRFGMELKNVSDVVKDCGFAVFTGALEKGGSVRGINADGQGAMPRKKIDALVEFAKGFGAKGLAYLAINEDGTYKSSFAKFMTEEQLDTLVTAMQGKPGDLLLFAADEDDIVFDVLGNLRLEIARSLDLLDKNVYNFLWVTEFPLLEYSKEQGRYVAKHHPFTMPMEEDLDLLDTEPGKVRAKAYDIVLNGTEIGGGSVRIFQNHIQEKMFEVLGFSKEDAYDRFGFLLNAFKYGVPPHAGLAYGLDRLVMLMAKEDSIRDVIAFPKVKDASCLMTDAPNIVEEKQLEELGIEISEEVVEAAAESTEE</sequence>
<feature type="site" description="Important for tRNA non-discrimination" evidence="7">
    <location>
        <position position="90"/>
    </location>
</feature>
<dbReference type="GO" id="GO:0005737">
    <property type="term" value="C:cytoplasm"/>
    <property type="evidence" value="ECO:0007669"/>
    <property type="project" value="UniProtKB-SubCell"/>
</dbReference>
<accession>A0A1M7LKN2</accession>
<dbReference type="Pfam" id="PF01336">
    <property type="entry name" value="tRNA_anti-codon"/>
    <property type="match status" value="1"/>
</dbReference>
<feature type="region of interest" description="Aspartate" evidence="7">
    <location>
        <begin position="206"/>
        <end position="209"/>
    </location>
</feature>
<comment type="subunit">
    <text evidence="7">Homodimer.</text>
</comment>
<dbReference type="InterPro" id="IPR047089">
    <property type="entry name" value="Asp-tRNA-ligase_1_N"/>
</dbReference>
<dbReference type="AlphaFoldDB" id="A0A1M7LKN2"/>
<dbReference type="Pfam" id="PF02938">
    <property type="entry name" value="GAD"/>
    <property type="match status" value="1"/>
</dbReference>
<feature type="binding site" evidence="7">
    <location>
        <position position="237"/>
    </location>
    <ligand>
        <name>ATP</name>
        <dbReference type="ChEBI" id="CHEBI:30616"/>
    </ligand>
</feature>
<dbReference type="InterPro" id="IPR029351">
    <property type="entry name" value="GAD_dom"/>
</dbReference>
<reference evidence="9 10" key="1">
    <citation type="submission" date="2016-11" db="EMBL/GenBank/DDBJ databases">
        <authorList>
            <person name="Jaros S."/>
            <person name="Januszkiewicz K."/>
            <person name="Wedrychowicz H."/>
        </authorList>
    </citation>
    <scope>NUCLEOTIDE SEQUENCE [LARGE SCALE GENOMIC DNA]</scope>
    <source>
        <strain evidence="9 10">DSM 15930</strain>
    </source>
</reference>
<keyword evidence="7" id="KW-0963">Cytoplasm</keyword>
<dbReference type="PROSITE" id="PS50862">
    <property type="entry name" value="AA_TRNA_LIGASE_II"/>
    <property type="match status" value="1"/>
</dbReference>
<dbReference type="Pfam" id="PF00152">
    <property type="entry name" value="tRNA-synt_2"/>
    <property type="match status" value="1"/>
</dbReference>
<feature type="binding site" evidence="7">
    <location>
        <begin position="228"/>
        <end position="230"/>
    </location>
    <ligand>
        <name>ATP</name>
        <dbReference type="ChEBI" id="CHEBI:30616"/>
    </ligand>
</feature>
<dbReference type="SUPFAM" id="SSF50249">
    <property type="entry name" value="Nucleic acid-binding proteins"/>
    <property type="match status" value="1"/>
</dbReference>
<dbReference type="GO" id="GO:0005524">
    <property type="term" value="F:ATP binding"/>
    <property type="evidence" value="ECO:0007669"/>
    <property type="project" value="UniProtKB-UniRule"/>
</dbReference>
<evidence type="ECO:0000256" key="6">
    <source>
        <dbReference type="ARBA" id="ARBA00023146"/>
    </source>
</evidence>
<dbReference type="OrthoDB" id="9802326at2"/>
<protein>
    <recommendedName>
        <fullName evidence="7">Aspartate--tRNA(Asp/Asn) ligase</fullName>
        <ecNumber evidence="7">6.1.1.23</ecNumber>
    </recommendedName>
    <alternativeName>
        <fullName evidence="7">Aspartyl-tRNA synthetase</fullName>
        <shortName evidence="7">AspRS</shortName>
    </alternativeName>
    <alternativeName>
        <fullName evidence="7">Non-discriminating aspartyl-tRNA synthetase</fullName>
        <shortName evidence="7">ND-AspRS</shortName>
    </alternativeName>
</protein>
<feature type="domain" description="Aminoacyl-transfer RNA synthetases class-II family profile" evidence="8">
    <location>
        <begin position="151"/>
        <end position="563"/>
    </location>
</feature>
<feature type="binding site" evidence="7">
    <location>
        <position position="497"/>
    </location>
    <ligand>
        <name>L-aspartate</name>
        <dbReference type="ChEBI" id="CHEBI:29991"/>
    </ligand>
</feature>
<name>A0A1M7LKN2_9FIRM</name>
<dbReference type="InterPro" id="IPR012340">
    <property type="entry name" value="NA-bd_OB-fold"/>
</dbReference>
<keyword evidence="4 7" id="KW-0067">ATP-binding</keyword>
<evidence type="ECO:0000313" key="10">
    <source>
        <dbReference type="Proteomes" id="UP000184038"/>
    </source>
</evidence>
<dbReference type="GO" id="GO:0050560">
    <property type="term" value="F:aspartate-tRNA(Asn) ligase activity"/>
    <property type="evidence" value="ECO:0007669"/>
    <property type="project" value="UniProtKB-EC"/>
</dbReference>
<keyword evidence="2 7" id="KW-0436">Ligase</keyword>
<keyword evidence="5 7" id="KW-0648">Protein biosynthesis</keyword>
<dbReference type="Gene3D" id="3.30.930.10">
    <property type="entry name" value="Bira Bifunctional Protein, Domain 2"/>
    <property type="match status" value="1"/>
</dbReference>
<evidence type="ECO:0000313" key="9">
    <source>
        <dbReference type="EMBL" id="SHM78757.1"/>
    </source>
</evidence>
<dbReference type="GO" id="GO:0140096">
    <property type="term" value="F:catalytic activity, acting on a protein"/>
    <property type="evidence" value="ECO:0007669"/>
    <property type="project" value="UniProtKB-ARBA"/>
</dbReference>
<keyword evidence="10" id="KW-1185">Reference proteome</keyword>
<comment type="function">
    <text evidence="7">Aspartyl-tRNA synthetase with relaxed tRNA specificity since it is able to aspartylate not only its cognate tRNA(Asp) but also tRNA(Asn). Reaction proceeds in two steps: L-aspartate is first activated by ATP to form Asp-AMP and then transferred to the acceptor end of tRNA(Asp/Asn).</text>
</comment>
<evidence type="ECO:0000256" key="3">
    <source>
        <dbReference type="ARBA" id="ARBA00022741"/>
    </source>
</evidence>
<feature type="binding site" evidence="7">
    <location>
        <position position="456"/>
    </location>
    <ligand>
        <name>L-aspartate</name>
        <dbReference type="ChEBI" id="CHEBI:29991"/>
    </ligand>
</feature>
<gene>
    <name evidence="7" type="primary">aspS</name>
    <name evidence="9" type="ORF">SAMN02746066_03276</name>
</gene>
<dbReference type="SUPFAM" id="SSF55681">
    <property type="entry name" value="Class II aaRS and biotin synthetases"/>
    <property type="match status" value="1"/>
</dbReference>
<dbReference type="InterPro" id="IPR004524">
    <property type="entry name" value="Asp-tRNA-ligase_1"/>
</dbReference>
<dbReference type="NCBIfam" id="NF001750">
    <property type="entry name" value="PRK00476.1"/>
    <property type="match status" value="1"/>
</dbReference>
<dbReference type="PANTHER" id="PTHR22594:SF5">
    <property type="entry name" value="ASPARTATE--TRNA LIGASE, MITOCHONDRIAL"/>
    <property type="match status" value="1"/>
</dbReference>
<dbReference type="SUPFAM" id="SSF55261">
    <property type="entry name" value="GAD domain-like"/>
    <property type="match status" value="1"/>
</dbReference>
<dbReference type="NCBIfam" id="TIGR00459">
    <property type="entry name" value="aspS_bact"/>
    <property type="match status" value="1"/>
</dbReference>
<evidence type="ECO:0000256" key="4">
    <source>
        <dbReference type="ARBA" id="ARBA00022840"/>
    </source>
</evidence>
<keyword evidence="3 7" id="KW-0547">Nucleotide-binding</keyword>
<dbReference type="EMBL" id="FRCP01000017">
    <property type="protein sequence ID" value="SHM78757.1"/>
    <property type="molecule type" value="Genomic_DNA"/>
</dbReference>
<dbReference type="PANTHER" id="PTHR22594">
    <property type="entry name" value="ASPARTYL/LYSYL-TRNA SYNTHETASE"/>
    <property type="match status" value="1"/>
</dbReference>
<dbReference type="InterPro" id="IPR004365">
    <property type="entry name" value="NA-bd_OB_tRNA"/>
</dbReference>
<dbReference type="GO" id="GO:0003676">
    <property type="term" value="F:nucleic acid binding"/>
    <property type="evidence" value="ECO:0007669"/>
    <property type="project" value="InterPro"/>
</dbReference>
<evidence type="ECO:0000256" key="2">
    <source>
        <dbReference type="ARBA" id="ARBA00022598"/>
    </source>
</evidence>
<comment type="subcellular location">
    <subcellularLocation>
        <location evidence="7">Cytoplasm</location>
    </subcellularLocation>
</comment>
<comment type="caution">
    <text evidence="7">Lacks conserved residue(s) required for the propagation of feature annotation.</text>
</comment>
<dbReference type="CDD" id="cd04317">
    <property type="entry name" value="EcAspRS_like_N"/>
    <property type="match status" value="1"/>
</dbReference>
<feature type="binding site" evidence="7">
    <location>
        <begin position="542"/>
        <end position="545"/>
    </location>
    <ligand>
        <name>ATP</name>
        <dbReference type="ChEBI" id="CHEBI:30616"/>
    </ligand>
</feature>
<dbReference type="Gene3D" id="3.30.1360.30">
    <property type="entry name" value="GAD-like domain"/>
    <property type="match status" value="1"/>
</dbReference>
<proteinExistence type="inferred from homology"/>
<dbReference type="InterPro" id="IPR047090">
    <property type="entry name" value="AspRS_core"/>
</dbReference>
<dbReference type="GO" id="GO:0004815">
    <property type="term" value="F:aspartate-tRNA ligase activity"/>
    <property type="evidence" value="ECO:0007669"/>
    <property type="project" value="UniProtKB-UniRule"/>
</dbReference>
<dbReference type="GO" id="GO:0006422">
    <property type="term" value="P:aspartyl-tRNA aminoacylation"/>
    <property type="evidence" value="ECO:0007669"/>
    <property type="project" value="UniProtKB-UniRule"/>
</dbReference>
<dbReference type="STRING" id="1120996.SAMN02746066_03276"/>
<dbReference type="GO" id="GO:0016740">
    <property type="term" value="F:transferase activity"/>
    <property type="evidence" value="ECO:0007669"/>
    <property type="project" value="UniProtKB-ARBA"/>
</dbReference>
<comment type="catalytic activity">
    <reaction evidence="7">
        <text>tRNA(Asx) + L-aspartate + ATP = L-aspartyl-tRNA(Asx) + AMP + diphosphate</text>
        <dbReference type="Rhea" id="RHEA:18349"/>
        <dbReference type="Rhea" id="RHEA-COMP:9710"/>
        <dbReference type="Rhea" id="RHEA-COMP:9711"/>
        <dbReference type="ChEBI" id="CHEBI:29991"/>
        <dbReference type="ChEBI" id="CHEBI:30616"/>
        <dbReference type="ChEBI" id="CHEBI:33019"/>
        <dbReference type="ChEBI" id="CHEBI:78442"/>
        <dbReference type="ChEBI" id="CHEBI:78516"/>
        <dbReference type="ChEBI" id="CHEBI:456215"/>
        <dbReference type="EC" id="6.1.1.23"/>
    </reaction>
</comment>
<dbReference type="Gene3D" id="2.40.50.140">
    <property type="entry name" value="Nucleic acid-binding proteins"/>
    <property type="match status" value="1"/>
</dbReference>
<dbReference type="PRINTS" id="PR01042">
    <property type="entry name" value="TRNASYNTHASP"/>
</dbReference>
<dbReference type="InterPro" id="IPR004115">
    <property type="entry name" value="GAD-like_sf"/>
</dbReference>
<evidence type="ECO:0000256" key="5">
    <source>
        <dbReference type="ARBA" id="ARBA00022917"/>
    </source>
</evidence>